<organism evidence="4 5">
    <name type="scientific">Aeromonas cavernicola</name>
    <dbReference type="NCBI Taxonomy" id="1006623"/>
    <lineage>
        <taxon>Bacteria</taxon>
        <taxon>Pseudomonadati</taxon>
        <taxon>Pseudomonadota</taxon>
        <taxon>Gammaproteobacteria</taxon>
        <taxon>Aeromonadales</taxon>
        <taxon>Aeromonadaceae</taxon>
        <taxon>Aeromonas</taxon>
    </lineage>
</organism>
<dbReference type="InterPro" id="IPR001932">
    <property type="entry name" value="PPM-type_phosphatase-like_dom"/>
</dbReference>
<reference evidence="4 5" key="1">
    <citation type="submission" date="2017-11" db="EMBL/GenBank/DDBJ databases">
        <title>Draft genome sequence of environmental isolate Aeromonas cavernicola sp. nov. MDC 2508.</title>
        <authorList>
            <person name="Colston S.M."/>
            <person name="Navarro A."/>
            <person name="Martinez-Murcia A.J."/>
            <person name="Graf J."/>
        </authorList>
    </citation>
    <scope>NUCLEOTIDE SEQUENCE [LARGE SCALE GENOMIC DNA]</scope>
    <source>
        <strain evidence="4 5">MDC 2508</strain>
    </source>
</reference>
<dbReference type="AlphaFoldDB" id="A0A2H9U9X6"/>
<dbReference type="SUPFAM" id="SSF52172">
    <property type="entry name" value="CheY-like"/>
    <property type="match status" value="1"/>
</dbReference>
<gene>
    <name evidence="4" type="ORF">CUC53_00080</name>
</gene>
<keyword evidence="2" id="KW-0597">Phosphoprotein</keyword>
<dbReference type="PROSITE" id="PS50110">
    <property type="entry name" value="RESPONSE_REGULATORY"/>
    <property type="match status" value="1"/>
</dbReference>
<dbReference type="InterPro" id="IPR052016">
    <property type="entry name" value="Bact_Sigma-Reg"/>
</dbReference>
<evidence type="ECO:0000259" key="3">
    <source>
        <dbReference type="PROSITE" id="PS50110"/>
    </source>
</evidence>
<dbReference type="SUPFAM" id="SSF55874">
    <property type="entry name" value="ATPase domain of HSP90 chaperone/DNA topoisomerase II/histidine kinase"/>
    <property type="match status" value="1"/>
</dbReference>
<dbReference type="SMART" id="SM00331">
    <property type="entry name" value="PP2C_SIG"/>
    <property type="match status" value="1"/>
</dbReference>
<accession>A0A2H9U9X6</accession>
<keyword evidence="1" id="KW-0378">Hydrolase</keyword>
<dbReference type="InterPro" id="IPR003594">
    <property type="entry name" value="HATPase_dom"/>
</dbReference>
<dbReference type="InterPro" id="IPR036890">
    <property type="entry name" value="HATPase_C_sf"/>
</dbReference>
<keyword evidence="5" id="KW-1185">Reference proteome</keyword>
<dbReference type="Gene3D" id="3.30.565.10">
    <property type="entry name" value="Histidine kinase-like ATPase, C-terminal domain"/>
    <property type="match status" value="1"/>
</dbReference>
<dbReference type="PANTHER" id="PTHR43156">
    <property type="entry name" value="STAGE II SPORULATION PROTEIN E-RELATED"/>
    <property type="match status" value="1"/>
</dbReference>
<dbReference type="Gene3D" id="3.40.50.2300">
    <property type="match status" value="1"/>
</dbReference>
<dbReference type="SMART" id="SM00448">
    <property type="entry name" value="REC"/>
    <property type="match status" value="1"/>
</dbReference>
<dbReference type="SUPFAM" id="SSF81606">
    <property type="entry name" value="PP2C-like"/>
    <property type="match status" value="1"/>
</dbReference>
<proteinExistence type="predicted"/>
<dbReference type="InterPro" id="IPR001789">
    <property type="entry name" value="Sig_transdc_resp-reg_receiver"/>
</dbReference>
<dbReference type="InterPro" id="IPR036457">
    <property type="entry name" value="PPM-type-like_dom_sf"/>
</dbReference>
<dbReference type="InterPro" id="IPR011006">
    <property type="entry name" value="CheY-like_superfamily"/>
</dbReference>
<dbReference type="CDD" id="cd00156">
    <property type="entry name" value="REC"/>
    <property type="match status" value="1"/>
</dbReference>
<evidence type="ECO:0000256" key="1">
    <source>
        <dbReference type="ARBA" id="ARBA00022801"/>
    </source>
</evidence>
<name>A0A2H9U9X6_9GAMM</name>
<evidence type="ECO:0000313" key="4">
    <source>
        <dbReference type="EMBL" id="PJG60779.1"/>
    </source>
</evidence>
<feature type="modified residue" description="4-aspartylphosphate" evidence="2">
    <location>
        <position position="184"/>
    </location>
</feature>
<dbReference type="GO" id="GO:0016791">
    <property type="term" value="F:phosphatase activity"/>
    <property type="evidence" value="ECO:0007669"/>
    <property type="project" value="TreeGrafter"/>
</dbReference>
<sequence length="499" mass="55012">MNDWQRCAPATLQSVRELRNRLAQGLALLRIPPAEHANWQLCFSELATNIVRHATPPATQIWVTLQQDAQGIMLLLEDDGGPQPTLAAMPLPDELQEGGYGLALVHKLFDEVHFSRQAERNRVVLRPRGNAYEPPIIAVIDDDKVMRTLLEGYLSGAYRVESYADPQTALLTLGRQPPALVLSDIEMEGIDGFDLRQKLMKDSRMGGVPFIFLTGHQDQWTQSRAGALGIDDFLVKPITKQALLLAVARVLQRSVQLKAQWGAKLDRQMTSALRPLLPASTINGYQLALQTRAAAVGGGDFLLVKGPVLWLGDVMGHDTQAKFFAHAYAGYLRGLLAAQSEQQHPARLLTAFSTAVYSDPLLGSTLLTILCIELGEQGWVRWASAGHPSPWLINAEGIHQIGEIGPLPGLQPAPDFATNQLQLKPGERLLFWTDGLLESRDPAERQQRERQLEAICLTSQSSLDQQAQRIANWFDERSSSADLDDMTLLLLAYPPVSAA</sequence>
<evidence type="ECO:0000313" key="5">
    <source>
        <dbReference type="Proteomes" id="UP000235861"/>
    </source>
</evidence>
<evidence type="ECO:0000256" key="2">
    <source>
        <dbReference type="PROSITE-ProRule" id="PRU00169"/>
    </source>
</evidence>
<protein>
    <submittedName>
        <fullName evidence="4">Transcriptional regulator</fullName>
    </submittedName>
</protein>
<comment type="caution">
    <text evidence="4">The sequence shown here is derived from an EMBL/GenBank/DDBJ whole genome shotgun (WGS) entry which is preliminary data.</text>
</comment>
<dbReference type="OrthoDB" id="9811749at2"/>
<dbReference type="Proteomes" id="UP000235861">
    <property type="component" value="Unassembled WGS sequence"/>
</dbReference>
<dbReference type="Pfam" id="PF07228">
    <property type="entry name" value="SpoIIE"/>
    <property type="match status" value="1"/>
</dbReference>
<dbReference type="Pfam" id="PF00072">
    <property type="entry name" value="Response_reg"/>
    <property type="match status" value="1"/>
</dbReference>
<dbReference type="Gene3D" id="3.60.40.10">
    <property type="entry name" value="PPM-type phosphatase domain"/>
    <property type="match status" value="1"/>
</dbReference>
<dbReference type="CDD" id="cd16936">
    <property type="entry name" value="HATPase_RsbW-like"/>
    <property type="match status" value="1"/>
</dbReference>
<dbReference type="Pfam" id="PF13581">
    <property type="entry name" value="HATPase_c_2"/>
    <property type="match status" value="1"/>
</dbReference>
<dbReference type="GO" id="GO:0000160">
    <property type="term" value="P:phosphorelay signal transduction system"/>
    <property type="evidence" value="ECO:0007669"/>
    <property type="project" value="InterPro"/>
</dbReference>
<dbReference type="EMBL" id="PGGC01000001">
    <property type="protein sequence ID" value="PJG60779.1"/>
    <property type="molecule type" value="Genomic_DNA"/>
</dbReference>
<feature type="domain" description="Response regulatory" evidence="3">
    <location>
        <begin position="136"/>
        <end position="251"/>
    </location>
</feature>
<dbReference type="RefSeq" id="WP_100292272.1">
    <property type="nucleotide sequence ID" value="NZ_PGGC01000001.1"/>
</dbReference>
<dbReference type="PANTHER" id="PTHR43156:SF2">
    <property type="entry name" value="STAGE II SPORULATION PROTEIN E"/>
    <property type="match status" value="1"/>
</dbReference>